<feature type="transmembrane region" description="Helical" evidence="1">
    <location>
        <begin position="133"/>
        <end position="150"/>
    </location>
</feature>
<evidence type="ECO:0000313" key="3">
    <source>
        <dbReference type="Proteomes" id="UP000800200"/>
    </source>
</evidence>
<gene>
    <name evidence="2" type="ORF">K469DRAFT_710960</name>
</gene>
<reference evidence="2" key="1">
    <citation type="journal article" date="2020" name="Stud. Mycol.">
        <title>101 Dothideomycetes genomes: a test case for predicting lifestyles and emergence of pathogens.</title>
        <authorList>
            <person name="Haridas S."/>
            <person name="Albert R."/>
            <person name="Binder M."/>
            <person name="Bloem J."/>
            <person name="Labutti K."/>
            <person name="Salamov A."/>
            <person name="Andreopoulos B."/>
            <person name="Baker S."/>
            <person name="Barry K."/>
            <person name="Bills G."/>
            <person name="Bluhm B."/>
            <person name="Cannon C."/>
            <person name="Castanera R."/>
            <person name="Culley D."/>
            <person name="Daum C."/>
            <person name="Ezra D."/>
            <person name="Gonzalez J."/>
            <person name="Henrissat B."/>
            <person name="Kuo A."/>
            <person name="Liang C."/>
            <person name="Lipzen A."/>
            <person name="Lutzoni F."/>
            <person name="Magnuson J."/>
            <person name="Mondo S."/>
            <person name="Nolan M."/>
            <person name="Ohm R."/>
            <person name="Pangilinan J."/>
            <person name="Park H.-J."/>
            <person name="Ramirez L."/>
            <person name="Alfaro M."/>
            <person name="Sun H."/>
            <person name="Tritt A."/>
            <person name="Yoshinaga Y."/>
            <person name="Zwiers L.-H."/>
            <person name="Turgeon B."/>
            <person name="Goodwin S."/>
            <person name="Spatafora J."/>
            <person name="Crous P."/>
            <person name="Grigoriev I."/>
        </authorList>
    </citation>
    <scope>NUCLEOTIDE SEQUENCE</scope>
    <source>
        <strain evidence="2">CBS 207.26</strain>
    </source>
</reference>
<sequence>MRRQIASLPTAILLWTAATPFTPVAWLIGPLEGAFLVDRFVAGIILLSALYFQWKVAGLSHPIAIALPNPLAQGSDSYISNGRVGGAQARQEANKNADIVFFYHPSSYYVYLTSEIALLALAEFGGMEYLRRGIVLAVVAALWAVGWMVTPRRTKMWAWEHVKAFLFFVVLDLIRDVGFGGGRRRRRR</sequence>
<evidence type="ECO:0000256" key="1">
    <source>
        <dbReference type="SAM" id="Phobius"/>
    </source>
</evidence>
<proteinExistence type="predicted"/>
<keyword evidence="1" id="KW-0812">Transmembrane</keyword>
<dbReference type="AlphaFoldDB" id="A0A6A6DW54"/>
<evidence type="ECO:0000313" key="2">
    <source>
        <dbReference type="EMBL" id="KAF2183015.1"/>
    </source>
</evidence>
<keyword evidence="1" id="KW-0472">Membrane</keyword>
<keyword evidence="1" id="KW-1133">Transmembrane helix</keyword>
<dbReference type="OrthoDB" id="5227396at2759"/>
<dbReference type="Proteomes" id="UP000800200">
    <property type="component" value="Unassembled WGS sequence"/>
</dbReference>
<protein>
    <submittedName>
        <fullName evidence="2">Uncharacterized protein</fullName>
    </submittedName>
</protein>
<organism evidence="2 3">
    <name type="scientific">Zopfia rhizophila CBS 207.26</name>
    <dbReference type="NCBI Taxonomy" id="1314779"/>
    <lineage>
        <taxon>Eukaryota</taxon>
        <taxon>Fungi</taxon>
        <taxon>Dikarya</taxon>
        <taxon>Ascomycota</taxon>
        <taxon>Pezizomycotina</taxon>
        <taxon>Dothideomycetes</taxon>
        <taxon>Dothideomycetes incertae sedis</taxon>
        <taxon>Zopfiaceae</taxon>
        <taxon>Zopfia</taxon>
    </lineage>
</organism>
<keyword evidence="3" id="KW-1185">Reference proteome</keyword>
<accession>A0A6A6DW54</accession>
<feature type="transmembrane region" description="Helical" evidence="1">
    <location>
        <begin position="34"/>
        <end position="52"/>
    </location>
</feature>
<dbReference type="EMBL" id="ML994644">
    <property type="protein sequence ID" value="KAF2183015.1"/>
    <property type="molecule type" value="Genomic_DNA"/>
</dbReference>
<name>A0A6A6DW54_9PEZI</name>